<protein>
    <recommendedName>
        <fullName evidence="4">Carotenoid biosynthesis protein</fullName>
    </recommendedName>
</protein>
<keyword evidence="3" id="KW-1185">Reference proteome</keyword>
<comment type="caution">
    <text evidence="2">The sequence shown here is derived from an EMBL/GenBank/DDBJ whole genome shotgun (WGS) entry which is preliminary data.</text>
</comment>
<keyword evidence="1" id="KW-0812">Transmembrane</keyword>
<dbReference type="Pfam" id="PF04240">
    <property type="entry name" value="Caroten_synth"/>
    <property type="match status" value="1"/>
</dbReference>
<feature type="transmembrane region" description="Helical" evidence="1">
    <location>
        <begin position="34"/>
        <end position="53"/>
    </location>
</feature>
<evidence type="ECO:0000313" key="3">
    <source>
        <dbReference type="Proteomes" id="UP000036958"/>
    </source>
</evidence>
<dbReference type="AlphaFoldDB" id="A0A0L8VEW9"/>
<reference evidence="3" key="1">
    <citation type="submission" date="2015-07" db="EMBL/GenBank/DDBJ databases">
        <title>Genome sequencing of Sunxiuqinia dokdonensis strain SK.</title>
        <authorList>
            <person name="Ahn S."/>
            <person name="Kim B.-C."/>
        </authorList>
    </citation>
    <scope>NUCLEOTIDE SEQUENCE [LARGE SCALE GENOMIC DNA]</scope>
    <source>
        <strain evidence="3">SK</strain>
    </source>
</reference>
<evidence type="ECO:0000256" key="1">
    <source>
        <dbReference type="SAM" id="Phobius"/>
    </source>
</evidence>
<dbReference type="Proteomes" id="UP000036958">
    <property type="component" value="Unassembled WGS sequence"/>
</dbReference>
<dbReference type="PANTHER" id="PTHR39419">
    <property type="entry name" value="SLL0814 PROTEIN"/>
    <property type="match status" value="1"/>
</dbReference>
<keyword evidence="1" id="KW-1133">Transmembrane helix</keyword>
<accession>A0A0L8VEW9</accession>
<feature type="transmembrane region" description="Helical" evidence="1">
    <location>
        <begin position="62"/>
        <end position="84"/>
    </location>
</feature>
<dbReference type="PANTHER" id="PTHR39419:SF1">
    <property type="entry name" value="SLL0814 PROTEIN"/>
    <property type="match status" value="1"/>
</dbReference>
<gene>
    <name evidence="2" type="ORF">NC99_05320</name>
</gene>
<sequence length="214" mass="24405">MKENPVVIRSVKIVIAILYLVGILGFSFEATYSLFVLLTPVNLLLTTLLLLYFQRKWSIKTAFVLIGVAGIGFVTELIGVNTGLLFGDYEYGPALGIQLMNTPLLIGINWLILAYGVFVLFDKINQRWYFPFIGALLMVAFDFVMEPVATALKMWSWETVQIPLKNYVDWYLVSLLIFALMRAARLQLNNRLAVWILLIQFVFFLGLNLILKLI</sequence>
<dbReference type="InterPro" id="IPR007354">
    <property type="entry name" value="CruF-like"/>
</dbReference>
<keyword evidence="1" id="KW-0472">Membrane</keyword>
<name>A0A0L8VEW9_9BACT</name>
<feature type="transmembrane region" description="Helical" evidence="1">
    <location>
        <begin position="192"/>
        <end position="211"/>
    </location>
</feature>
<organism evidence="2 3">
    <name type="scientific">Sunxiuqinia dokdonensis</name>
    <dbReference type="NCBI Taxonomy" id="1409788"/>
    <lineage>
        <taxon>Bacteria</taxon>
        <taxon>Pseudomonadati</taxon>
        <taxon>Bacteroidota</taxon>
        <taxon>Bacteroidia</taxon>
        <taxon>Marinilabiliales</taxon>
        <taxon>Prolixibacteraceae</taxon>
        <taxon>Sunxiuqinia</taxon>
    </lineage>
</organism>
<dbReference type="EMBL" id="LGIA01000023">
    <property type="protein sequence ID" value="KOH46692.1"/>
    <property type="molecule type" value="Genomic_DNA"/>
</dbReference>
<feature type="transmembrane region" description="Helical" evidence="1">
    <location>
        <begin position="168"/>
        <end position="185"/>
    </location>
</feature>
<evidence type="ECO:0008006" key="4">
    <source>
        <dbReference type="Google" id="ProtNLM"/>
    </source>
</evidence>
<feature type="transmembrane region" description="Helical" evidence="1">
    <location>
        <begin position="104"/>
        <end position="121"/>
    </location>
</feature>
<feature type="transmembrane region" description="Helical" evidence="1">
    <location>
        <begin position="128"/>
        <end position="148"/>
    </location>
</feature>
<proteinExistence type="predicted"/>
<evidence type="ECO:0000313" key="2">
    <source>
        <dbReference type="EMBL" id="KOH46692.1"/>
    </source>
</evidence>
<feature type="transmembrane region" description="Helical" evidence="1">
    <location>
        <begin position="7"/>
        <end position="28"/>
    </location>
</feature>
<dbReference type="STRING" id="1409788.NC99_05320"/>